<evidence type="ECO:0000256" key="1">
    <source>
        <dbReference type="SAM" id="MobiDB-lite"/>
    </source>
</evidence>
<feature type="compositionally biased region" description="Polar residues" evidence="1">
    <location>
        <begin position="313"/>
        <end position="324"/>
    </location>
</feature>
<evidence type="ECO:0000313" key="2">
    <source>
        <dbReference type="EMBL" id="KAH0914055.1"/>
    </source>
</evidence>
<sequence length="324" mass="36587">MILTRWDPGIFVVYEDWIWESSITLRWIGLRKWNLGKSRRLRIWLIRISIAFIIKARSNLLRGIILISLCGVNQGFGFREIDRKGKFYGNDEEIFWGFWVSRSRLRGRFGEIDSRYINSGRFVREEGEIMRVEEQVAMVPSQKFQEELANTQADGAGVISDPTDAEQGLVTVQGLVEGQGELDDEDVMDMDEIKAHLLENGIDMDAEDFLENLSEEEVEEVLKGNEEGGKGNEEGSKDREEKEMVPVEEDKGLVGGDGEKKHGLRKRLFKSSSSTVGSTKMRVFNALASPRKRVGTKTGTRQGDNGKQLESKGPSNPKNGTQKP</sequence>
<accession>A0ABQ8CAI4</accession>
<feature type="region of interest" description="Disordered" evidence="1">
    <location>
        <begin position="217"/>
        <end position="324"/>
    </location>
</feature>
<evidence type="ECO:0000313" key="3">
    <source>
        <dbReference type="Proteomes" id="UP000824890"/>
    </source>
</evidence>
<organism evidence="2 3">
    <name type="scientific">Brassica napus</name>
    <name type="common">Rape</name>
    <dbReference type="NCBI Taxonomy" id="3708"/>
    <lineage>
        <taxon>Eukaryota</taxon>
        <taxon>Viridiplantae</taxon>
        <taxon>Streptophyta</taxon>
        <taxon>Embryophyta</taxon>
        <taxon>Tracheophyta</taxon>
        <taxon>Spermatophyta</taxon>
        <taxon>Magnoliopsida</taxon>
        <taxon>eudicotyledons</taxon>
        <taxon>Gunneridae</taxon>
        <taxon>Pentapetalae</taxon>
        <taxon>rosids</taxon>
        <taxon>malvids</taxon>
        <taxon>Brassicales</taxon>
        <taxon>Brassicaceae</taxon>
        <taxon>Brassiceae</taxon>
        <taxon>Brassica</taxon>
    </lineage>
</organism>
<feature type="compositionally biased region" description="Basic and acidic residues" evidence="1">
    <location>
        <begin position="220"/>
        <end position="261"/>
    </location>
</feature>
<protein>
    <submittedName>
        <fullName evidence="2">Uncharacterized protein</fullName>
    </submittedName>
</protein>
<gene>
    <name evidence="2" type="ORF">HID58_028501</name>
</gene>
<reference evidence="2 3" key="1">
    <citation type="submission" date="2021-05" db="EMBL/GenBank/DDBJ databases">
        <title>Genome Assembly of Synthetic Allotetraploid Brassica napus Reveals Homoeologous Exchanges between Subgenomes.</title>
        <authorList>
            <person name="Davis J.T."/>
        </authorList>
    </citation>
    <scope>NUCLEOTIDE SEQUENCE [LARGE SCALE GENOMIC DNA]</scope>
    <source>
        <strain evidence="3">cv. Da-Ae</strain>
        <tissue evidence="2">Seedling</tissue>
    </source>
</reference>
<dbReference type="EMBL" id="JAGKQM010000008">
    <property type="protein sequence ID" value="KAH0914055.1"/>
    <property type="molecule type" value="Genomic_DNA"/>
</dbReference>
<comment type="caution">
    <text evidence="2">The sequence shown here is derived from an EMBL/GenBank/DDBJ whole genome shotgun (WGS) entry which is preliminary data.</text>
</comment>
<name>A0ABQ8CAI4_BRANA</name>
<keyword evidence="3" id="KW-1185">Reference proteome</keyword>
<dbReference type="Proteomes" id="UP000824890">
    <property type="component" value="Unassembled WGS sequence"/>
</dbReference>
<proteinExistence type="predicted"/>